<reference evidence="2 3" key="1">
    <citation type="submission" date="2017-05" db="EMBL/GenBank/DDBJ databases">
        <title>Vagococcus spp. assemblies.</title>
        <authorList>
            <person name="Gulvik C.A."/>
        </authorList>
    </citation>
    <scope>NUCLEOTIDE SEQUENCE [LARGE SCALE GENOMIC DNA]</scope>
    <source>
        <strain evidence="2 3">SS1995</strain>
    </source>
</reference>
<keyword evidence="1" id="KW-1133">Transmembrane helix</keyword>
<name>A0A429ZWT6_9ENTE</name>
<protein>
    <submittedName>
        <fullName evidence="2">Uncharacterized protein</fullName>
    </submittedName>
</protein>
<sequence length="243" mass="28187">MVAIIGIIIGIILAIISMNLSWGSVPDWLSAIGTVGAFWYIIKQMRQDKEEKKQKDYKDNYDNLYSKMNMLLTELEKKEIKDTISLYELGGIAGHVFPEPEIFNDIQYGLKSPSIPDYKSFKKVWSIATKQVNDEDASTGDYLRTLNLLLTEVNKYKDNHYLNEADLKFIIELIRIKITKEGYNLILWNALFSPYSEKLNINLRGLGIFSKKSKEEFLALFLYQRADIQEGVKEEIVKFDYKK</sequence>
<feature type="transmembrane region" description="Helical" evidence="1">
    <location>
        <begin position="5"/>
        <end position="22"/>
    </location>
</feature>
<comment type="caution">
    <text evidence="2">The sequence shown here is derived from an EMBL/GenBank/DDBJ whole genome shotgun (WGS) entry which is preliminary data.</text>
</comment>
<feature type="transmembrane region" description="Helical" evidence="1">
    <location>
        <begin position="28"/>
        <end position="45"/>
    </location>
</feature>
<gene>
    <name evidence="2" type="ORF">CBF37_08135</name>
</gene>
<keyword evidence="1" id="KW-0812">Transmembrane</keyword>
<dbReference type="EMBL" id="NGJS01000011">
    <property type="protein sequence ID" value="RST98271.1"/>
    <property type="molecule type" value="Genomic_DNA"/>
</dbReference>
<evidence type="ECO:0000313" key="3">
    <source>
        <dbReference type="Proteomes" id="UP000287857"/>
    </source>
</evidence>
<dbReference type="AlphaFoldDB" id="A0A429ZWT6"/>
<organism evidence="2 3">
    <name type="scientific">Vagococcus vulneris</name>
    <dbReference type="NCBI Taxonomy" id="1977869"/>
    <lineage>
        <taxon>Bacteria</taxon>
        <taxon>Bacillati</taxon>
        <taxon>Bacillota</taxon>
        <taxon>Bacilli</taxon>
        <taxon>Lactobacillales</taxon>
        <taxon>Enterococcaceae</taxon>
        <taxon>Vagococcus</taxon>
    </lineage>
</organism>
<evidence type="ECO:0000256" key="1">
    <source>
        <dbReference type="SAM" id="Phobius"/>
    </source>
</evidence>
<dbReference type="RefSeq" id="WP_125984250.1">
    <property type="nucleotide sequence ID" value="NZ_NGJS01000011.1"/>
</dbReference>
<proteinExistence type="predicted"/>
<dbReference type="Proteomes" id="UP000287857">
    <property type="component" value="Unassembled WGS sequence"/>
</dbReference>
<evidence type="ECO:0000313" key="2">
    <source>
        <dbReference type="EMBL" id="RST98271.1"/>
    </source>
</evidence>
<keyword evidence="3" id="KW-1185">Reference proteome</keyword>
<keyword evidence="1" id="KW-0472">Membrane</keyword>
<accession>A0A429ZWT6</accession>